<evidence type="ECO:0000313" key="6">
    <source>
        <dbReference type="Proteomes" id="UP000660668"/>
    </source>
</evidence>
<dbReference type="RefSeq" id="WP_194698656.1">
    <property type="nucleotide sequence ID" value="NZ_JADKPO010000057.1"/>
</dbReference>
<comment type="caution">
    <text evidence="5">The sequence shown here is derived from an EMBL/GenBank/DDBJ whole genome shotgun (WGS) entry which is preliminary data.</text>
</comment>
<feature type="compositionally biased region" description="Pro residues" evidence="1">
    <location>
        <begin position="566"/>
        <end position="576"/>
    </location>
</feature>
<feature type="transmembrane region" description="Helical" evidence="2">
    <location>
        <begin position="156"/>
        <end position="172"/>
    </location>
</feature>
<name>A0A930VTR5_9ACTN</name>
<feature type="transmembrane region" description="Helical" evidence="2">
    <location>
        <begin position="68"/>
        <end position="93"/>
    </location>
</feature>
<keyword evidence="6" id="KW-1185">Reference proteome</keyword>
<feature type="domain" description="Protein-glutamine gamma-glutamyltransferase TgpA N-terminal" evidence="4">
    <location>
        <begin position="26"/>
        <end position="356"/>
    </location>
</feature>
<accession>A0A930VTR5</accession>
<keyword evidence="2" id="KW-0472">Membrane</keyword>
<dbReference type="InterPro" id="IPR002931">
    <property type="entry name" value="Transglutaminase-like"/>
</dbReference>
<gene>
    <name evidence="5" type="ORF">ISU10_22290</name>
</gene>
<evidence type="ECO:0000256" key="1">
    <source>
        <dbReference type="SAM" id="MobiDB-lite"/>
    </source>
</evidence>
<keyword evidence="2" id="KW-0812">Transmembrane</keyword>
<keyword evidence="2" id="KW-1133">Transmembrane helix</keyword>
<feature type="transmembrane region" description="Helical" evidence="2">
    <location>
        <begin position="178"/>
        <end position="195"/>
    </location>
</feature>
<feature type="transmembrane region" description="Helical" evidence="2">
    <location>
        <begin position="130"/>
        <end position="149"/>
    </location>
</feature>
<feature type="domain" description="Transglutaminase-like" evidence="3">
    <location>
        <begin position="431"/>
        <end position="537"/>
    </location>
</feature>
<evidence type="ECO:0000259" key="4">
    <source>
        <dbReference type="Pfam" id="PF11992"/>
    </source>
</evidence>
<protein>
    <submittedName>
        <fullName evidence="5">Transglutaminase domain-containing protein</fullName>
    </submittedName>
</protein>
<feature type="transmembrane region" description="Helical" evidence="2">
    <location>
        <begin position="21"/>
        <end position="37"/>
    </location>
</feature>
<dbReference type="InterPro" id="IPR021878">
    <property type="entry name" value="TgpA_N"/>
</dbReference>
<dbReference type="EMBL" id="JADKPO010000057">
    <property type="protein sequence ID" value="MBF4770512.1"/>
    <property type="molecule type" value="Genomic_DNA"/>
</dbReference>
<feature type="compositionally biased region" description="Basic and acidic residues" evidence="1">
    <location>
        <begin position="590"/>
        <end position="604"/>
    </location>
</feature>
<sequence>MTTPSMVEEVALATVSRPRDAIASVLLTVLAIGGWWATFDGIAWLLVGAAGACLGSVIAVLHARRRLLGWALVTVPIAYVGLAICVLGVSFGANGWPRSQTWSRVLTGAWECWPLLVGTHPPVEASGTVLLAPVLAGVVTAALATGLALGSRRPGAPVVPLLVLLTGVLVTGSHGSSVALLGAAYGLACLVWVVVRSGGAGGAPVVARWPVAAPVLVVCTVLAVPLGGSLLGEQRDRLVLREETAAYGVSVVLTPLDTFRRYRKQPALPDNAWRRPLLEVTRPGDASPAGTMLRFAVLNRYDGTRWVTANDVEPGSHEDRFQLLSADYLTTDEAIGQTPLRIEVTGHWNSQWVPLTGRLLGLNTDFPGAVPVSQLRFNPVTSSAIATRTLGASDEYEFFSDTPDTLLPRDASPSPSVDRATYDAAEFADTWARAALARASSPLDAVRRAAAMMKKRGRYSDGAFGWEVRFAQGQDRLRLDDFLNGAYTVGNDEQYAAAMALVATRIGVPARVVVGARVPVDGVVKGRDVVAWVELRVVTPDGTESWRELPRASYMSFRRPRQNDPPQDPVVVPPEAPTSEVDPPAQPPQTDRDDPQDEPSRSDEHVAGRSWKWLWLLALLAPGAVPLVKVVRRHRRRHAPRVTARYVGAWQELVDRARDLGVAVPARRSRPLQAVALGAVDLARSADDAVFGSGVPSVEDAESYWRTVLDRRTSLHSGLPSWRRWLAPFSLASLRRT</sequence>
<proteinExistence type="predicted"/>
<feature type="region of interest" description="Disordered" evidence="1">
    <location>
        <begin position="557"/>
        <end position="604"/>
    </location>
</feature>
<feature type="transmembrane region" description="Helical" evidence="2">
    <location>
        <begin position="43"/>
        <end position="61"/>
    </location>
</feature>
<dbReference type="Proteomes" id="UP000660668">
    <property type="component" value="Unassembled WGS sequence"/>
</dbReference>
<dbReference type="Pfam" id="PF01841">
    <property type="entry name" value="Transglut_core"/>
    <property type="match status" value="1"/>
</dbReference>
<reference evidence="5" key="1">
    <citation type="submission" date="2020-11" db="EMBL/GenBank/DDBJ databases">
        <title>Nocardioides cynanchi sp. nov., isolated from soil of rhizosphere of Cynanchum wilfordii.</title>
        <authorList>
            <person name="Lee J.-S."/>
            <person name="Suh M.K."/>
            <person name="Kim J.-S."/>
        </authorList>
    </citation>
    <scope>NUCLEOTIDE SEQUENCE</scope>
    <source>
        <strain evidence="5">KCTC 19276</strain>
    </source>
</reference>
<evidence type="ECO:0000256" key="2">
    <source>
        <dbReference type="SAM" id="Phobius"/>
    </source>
</evidence>
<evidence type="ECO:0000259" key="3">
    <source>
        <dbReference type="Pfam" id="PF01841"/>
    </source>
</evidence>
<organism evidence="5 6">
    <name type="scientific">Nocardioides agariphilus</name>
    <dbReference type="NCBI Taxonomy" id="433664"/>
    <lineage>
        <taxon>Bacteria</taxon>
        <taxon>Bacillati</taxon>
        <taxon>Actinomycetota</taxon>
        <taxon>Actinomycetes</taxon>
        <taxon>Propionibacteriales</taxon>
        <taxon>Nocardioidaceae</taxon>
        <taxon>Nocardioides</taxon>
    </lineage>
</organism>
<dbReference type="Pfam" id="PF11992">
    <property type="entry name" value="TgpA_N"/>
    <property type="match status" value="1"/>
</dbReference>
<evidence type="ECO:0000313" key="5">
    <source>
        <dbReference type="EMBL" id="MBF4770512.1"/>
    </source>
</evidence>
<feature type="transmembrane region" description="Helical" evidence="2">
    <location>
        <begin position="207"/>
        <end position="231"/>
    </location>
</feature>
<dbReference type="AlphaFoldDB" id="A0A930VTR5"/>